<dbReference type="KEGG" id="ssai:N0B31_02535"/>
<evidence type="ECO:0000313" key="3">
    <source>
        <dbReference type="Proteomes" id="UP001057580"/>
    </source>
</evidence>
<keyword evidence="3" id="KW-1185">Reference proteome</keyword>
<evidence type="ECO:0000313" key="2">
    <source>
        <dbReference type="EMBL" id="UWM55167.1"/>
    </source>
</evidence>
<sequence length="51" mass="5216">MSLTDSIGGVSPALIVGIGIVLFVVPEPVTSVLGALVLVLGLVWLFARRLG</sequence>
<accession>A0A9E7R3X8</accession>
<keyword evidence="1" id="KW-1133">Transmembrane helix</keyword>
<reference evidence="2" key="1">
    <citation type="submission" date="2022-09" db="EMBL/GenBank/DDBJ databases">
        <title>Diverse halophilic archaea isolated from saline environments.</title>
        <authorList>
            <person name="Cui H.-L."/>
        </authorList>
    </citation>
    <scope>NUCLEOTIDE SEQUENCE</scope>
    <source>
        <strain evidence="2">ZS-35-S2</strain>
    </source>
</reference>
<keyword evidence="1" id="KW-0812">Transmembrane</keyword>
<feature type="transmembrane region" description="Helical" evidence="1">
    <location>
        <begin position="31"/>
        <end position="47"/>
    </location>
</feature>
<proteinExistence type="predicted"/>
<dbReference type="RefSeq" id="WP_260594219.1">
    <property type="nucleotide sequence ID" value="NZ_CP104003.1"/>
</dbReference>
<organism evidence="2 3">
    <name type="scientific">Salinirubellus salinus</name>
    <dbReference type="NCBI Taxonomy" id="1364945"/>
    <lineage>
        <taxon>Archaea</taxon>
        <taxon>Methanobacteriati</taxon>
        <taxon>Methanobacteriota</taxon>
        <taxon>Stenosarchaea group</taxon>
        <taxon>Halobacteria</taxon>
        <taxon>Halobacteriales</taxon>
        <taxon>Natronomonadaceae</taxon>
        <taxon>Salinirubellus</taxon>
    </lineage>
</organism>
<protein>
    <submittedName>
        <fullName evidence="2">Uncharacterized protein</fullName>
    </submittedName>
</protein>
<dbReference type="AlphaFoldDB" id="A0A9E7R3X8"/>
<dbReference type="Proteomes" id="UP001057580">
    <property type="component" value="Chromosome"/>
</dbReference>
<dbReference type="EMBL" id="CP104003">
    <property type="protein sequence ID" value="UWM55167.1"/>
    <property type="molecule type" value="Genomic_DNA"/>
</dbReference>
<dbReference type="GeneID" id="74941263"/>
<name>A0A9E7R3X8_9EURY</name>
<gene>
    <name evidence="2" type="ORF">N0B31_02535</name>
</gene>
<evidence type="ECO:0000256" key="1">
    <source>
        <dbReference type="SAM" id="Phobius"/>
    </source>
</evidence>
<keyword evidence="1" id="KW-0472">Membrane</keyword>
<feature type="transmembrane region" description="Helical" evidence="1">
    <location>
        <begin position="7"/>
        <end position="25"/>
    </location>
</feature>